<evidence type="ECO:0000313" key="2">
    <source>
        <dbReference type="Proteomes" id="UP000316213"/>
    </source>
</evidence>
<gene>
    <name evidence="1" type="ORF">Pla100_22180</name>
</gene>
<accession>A0A5C6AGE8</accession>
<reference evidence="1 2" key="1">
    <citation type="submission" date="2019-02" db="EMBL/GenBank/DDBJ databases">
        <title>Deep-cultivation of Planctomycetes and their phenomic and genomic characterization uncovers novel biology.</title>
        <authorList>
            <person name="Wiegand S."/>
            <person name="Jogler M."/>
            <person name="Boedeker C."/>
            <person name="Pinto D."/>
            <person name="Vollmers J."/>
            <person name="Rivas-Marin E."/>
            <person name="Kohn T."/>
            <person name="Peeters S.H."/>
            <person name="Heuer A."/>
            <person name="Rast P."/>
            <person name="Oberbeckmann S."/>
            <person name="Bunk B."/>
            <person name="Jeske O."/>
            <person name="Meyerdierks A."/>
            <person name="Storesund J.E."/>
            <person name="Kallscheuer N."/>
            <person name="Luecker S."/>
            <person name="Lage O.M."/>
            <person name="Pohl T."/>
            <person name="Merkel B.J."/>
            <person name="Hornburger P."/>
            <person name="Mueller R.-W."/>
            <person name="Bruemmer F."/>
            <person name="Labrenz M."/>
            <person name="Spormann A.M."/>
            <person name="Op Den Camp H."/>
            <person name="Overmann J."/>
            <person name="Amann R."/>
            <person name="Jetten M.S.M."/>
            <person name="Mascher T."/>
            <person name="Medema M.H."/>
            <person name="Devos D.P."/>
            <person name="Kaster A.-K."/>
            <person name="Ovreas L."/>
            <person name="Rohde M."/>
            <person name="Galperin M.Y."/>
            <person name="Jogler C."/>
        </authorList>
    </citation>
    <scope>NUCLEOTIDE SEQUENCE [LARGE SCALE GENOMIC DNA]</scope>
    <source>
        <strain evidence="1 2">Pla100</strain>
    </source>
</reference>
<evidence type="ECO:0008006" key="3">
    <source>
        <dbReference type="Google" id="ProtNLM"/>
    </source>
</evidence>
<protein>
    <recommendedName>
        <fullName evidence="3">Glycosyl hydrolase family 76</fullName>
    </recommendedName>
</protein>
<comment type="caution">
    <text evidence="1">The sequence shown here is derived from an EMBL/GenBank/DDBJ whole genome shotgun (WGS) entry which is preliminary data.</text>
</comment>
<dbReference type="RefSeq" id="WP_231602936.1">
    <property type="nucleotide sequence ID" value="NZ_SJPM01000003.1"/>
</dbReference>
<dbReference type="Proteomes" id="UP000316213">
    <property type="component" value="Unassembled WGS sequence"/>
</dbReference>
<evidence type="ECO:0000313" key="1">
    <source>
        <dbReference type="EMBL" id="TWT99044.1"/>
    </source>
</evidence>
<name>A0A5C6AGE8_9BACT</name>
<keyword evidence="2" id="KW-1185">Reference proteome</keyword>
<proteinExistence type="predicted"/>
<dbReference type="AlphaFoldDB" id="A0A5C6AGE8"/>
<dbReference type="EMBL" id="SJPM01000003">
    <property type="protein sequence ID" value="TWT99044.1"/>
    <property type="molecule type" value="Genomic_DNA"/>
</dbReference>
<organism evidence="1 2">
    <name type="scientific">Neorhodopirellula pilleata</name>
    <dbReference type="NCBI Taxonomy" id="2714738"/>
    <lineage>
        <taxon>Bacteria</taxon>
        <taxon>Pseudomonadati</taxon>
        <taxon>Planctomycetota</taxon>
        <taxon>Planctomycetia</taxon>
        <taxon>Pirellulales</taxon>
        <taxon>Pirellulaceae</taxon>
        <taxon>Neorhodopirellula</taxon>
    </lineage>
</organism>
<sequence length="436" mass="49633">MPFFVRWKPDFHMVCVWLCVVATSGPSLVFSDEKSDQQSTELTAVELVLDNQLATRIERLWQVTWSRFYSPRTHLVYDYLSSYESGRELNHLPTAAEVQNQDPNECGYGTGMEDCMISAGVMLSLIVDRHAVTQEEWLRERAKQVFKGVQLCATAHGVPGFLARGVCDEDLKSVYPNSSRDQYTHAIHGLWHYFHSPLCDPATRQEIRQLMSAVADRMRAKVIAANDYDSLRLDGTRDTRGISRMWNVAGHEAARLPMIYAATWDVTGDRKYYDWYQEYVKPAIEQSCTVEENQPTYAFLQMQASLEVLLRLEKEGSLGPKITLTMKTITLRMAKRAESAGNRGESLDLTKLCTDWRSTAGLSAEGSYRPVWYCIRESGEAALAQLIDQSSRFPRPQQTALRDAVMRVDPDRVSSNGIIYLQAAYWKALRRQNESP</sequence>